<dbReference type="InterPro" id="IPR023534">
    <property type="entry name" value="Rof/RNase_P-like"/>
</dbReference>
<feature type="region of interest" description="Disordered" evidence="2">
    <location>
        <begin position="549"/>
        <end position="573"/>
    </location>
</feature>
<sequence length="1682" mass="182251">MRAILKFVVYIVTTSHWAACLFRIVSNRAYAYPDDDESASRRALRGDDRDNPTWLREEGMHGETLWAQYGAAMAWAVSALNGSASAYTGAEYCVAVVVMILGCIVLTLMIGEIANVSTSLDPAGNEYKRTMDMFNSYMDERGFHKQLKKELRSYFMHSEGLFREQHYHDMLKNLSPQLREKLALANVGPWIKSVPVVRYALIKASGLFVSAKVAVSSLDPDDDDDPYRGGVVTGLPQSIHITVTYNDGSVEFHVDAGRLHVPRYLPFGRRFNAAKRASELLITDLATRMTATLYLRDDAIVAMGSWLNNMYLLVDGQAVKRDKSRVLHRPRVVRLDGASHDVIGEDITMKLTTERELSRNHEVTARSTSHCLCLSTVDFLDCMAKSNYKMLVSPMKRYAGWLMLREYCVYHKHVVTEHMDIFSAAHAKLFAHRMQIKVQEDATAGGGRLRGALQGKLGKLLAKVKKEKRDGEASDPSKVSGALVASRLAAQYIAKMKERNAVFSPRAMPCEETAKEVLGDAGLGGLHERSGQTGRVAAGARPAVPRLAIAEPIDEEPPAPERDDDDDDDDDDSAAATVDALRRTVDRAGRAARRVVVDGDAAESPRSVEELKFQLRASINGLISVYRELDPEALATPGKRRRKVGQLGKHVCGLRSTCARQSADEAPGARGTQAVVAPPGGGMGTSALPRGSSGRGSGREATSSTRTKPQRLRQHREPSATAGSPSQRGSRVSAMGGVAVHRSPSSGAPAGVTGTTAAPAATEADADEAPAATATDADEAPAATVADALETDAVALFAMPSTLFAMLASIASRRQAHGTIVNQVKVLEHQGCAMAAASSSSAHLYAPLPDASGWRGDARSVADVMDYFGRCLTDDGAGGRALLESKLRRKALLLDGAAAAPRPARKRKRRHERRDADGAAARDARRAELPTWASTAPLRESWRAYAVAVLGSPEARAPGAGRAAAGLESTGAVLQVARAPAASLVGAAGAVVDETAECFFLRTRADGLVRVAKRGAVFALHLDGGARLDGGADDGAAPCLVVPGAAFLRRGAMAGSLLLWALSLVALASPAPRPDTVAAALDPPDDDYVGRDLKLISLDVTTYVVDDALDDPEDVIAYDLDGDGQPEILSAAAGFVSISKKQGGMLDYEKAVVYADDDLSDETYEGDYLYPWTRRVVANASGLDHAFTRIMGVDMDGDGDLDVVAAGLEWEKLAWYENTRGNGLWWELHVIYEWPADAIPGNFDIEVGDLDGDGDVDVLTASYYTDTVAWYEAAPSGSGNGTNWTYHMISDRFPTIGATGVALADMNGDGKLDVLAASLGDRYIVWFDRRLDAEDAWDIVVVGDGVNGPYDTQPRDFDGDGDTDVVCASTNDNRLAWYENLSGDGRFWRLHVITTTALSVHSMYVADIDEDGDLDILSANFADDAVVWYEQYDDDRGHQSWSRGAVVEAGVDGATSVFGVDMDGDADLDVVTASLSTEGVDNVAWHDLNLVPAPTPAPTITFRPTSVPTSSPTILPSVAPTIEDPLKPTARPTHRPSPVPTPKPTPFRYTWQDFVRDYRLYIAGIIVGVLACCCCHCFCKALKPIILLMEPYYMPTVTHMHKKWKRSETRRIICYPCPEICRGQEPEDPLYPKDGVELRGDYDIPVRVVYDEPRRKGKTELIQTAPREITFIQRFEFYSCYS</sequence>
<dbReference type="InParanoid" id="F0Y9D7"/>
<dbReference type="InterPro" id="IPR028994">
    <property type="entry name" value="Integrin_alpha_N"/>
</dbReference>
<feature type="region of interest" description="Disordered" evidence="2">
    <location>
        <begin position="660"/>
        <end position="778"/>
    </location>
</feature>
<dbReference type="OrthoDB" id="10022113at2759"/>
<keyword evidence="1" id="KW-0732">Signal</keyword>
<dbReference type="InterPro" id="IPR013517">
    <property type="entry name" value="FG-GAP"/>
</dbReference>
<dbReference type="GO" id="GO:0030677">
    <property type="term" value="C:ribonuclease P complex"/>
    <property type="evidence" value="ECO:0007669"/>
    <property type="project" value="InterPro"/>
</dbReference>
<feature type="transmembrane region" description="Helical" evidence="3">
    <location>
        <begin position="92"/>
        <end position="111"/>
    </location>
</feature>
<feature type="compositionally biased region" description="Acidic residues" evidence="2">
    <location>
        <begin position="552"/>
        <end position="573"/>
    </location>
</feature>
<reference evidence="4 5" key="1">
    <citation type="journal article" date="2011" name="Proc. Natl. Acad. Sci. U.S.A.">
        <title>Niche of harmful alga Aureococcus anophagefferens revealed through ecogenomics.</title>
        <authorList>
            <person name="Gobler C.J."/>
            <person name="Berry D.L."/>
            <person name="Dyhrman S.T."/>
            <person name="Wilhelm S.W."/>
            <person name="Salamov A."/>
            <person name="Lobanov A.V."/>
            <person name="Zhang Y."/>
            <person name="Collier J.L."/>
            <person name="Wurch L.L."/>
            <person name="Kustka A.B."/>
            <person name="Dill B.D."/>
            <person name="Shah M."/>
            <person name="VerBerkmoes N.C."/>
            <person name="Kuo A."/>
            <person name="Terry A."/>
            <person name="Pangilinan J."/>
            <person name="Lindquist E.A."/>
            <person name="Lucas S."/>
            <person name="Paulsen I.T."/>
            <person name="Hattenrath-Lehmann T.K."/>
            <person name="Talmage S.C."/>
            <person name="Walker E.A."/>
            <person name="Koch F."/>
            <person name="Burson A.M."/>
            <person name="Marcoval M.A."/>
            <person name="Tang Y.Z."/>
            <person name="Lecleir G.R."/>
            <person name="Coyne K.J."/>
            <person name="Berg G.M."/>
            <person name="Bertrand E.M."/>
            <person name="Saito M.A."/>
            <person name="Gladyshev V.N."/>
            <person name="Grigoriev I.V."/>
        </authorList>
    </citation>
    <scope>NUCLEOTIDE SEQUENCE [LARGE SCALE GENOMIC DNA]</scope>
    <source>
        <strain evidence="5">CCMP 1984</strain>
    </source>
</reference>
<keyword evidence="3" id="KW-0472">Membrane</keyword>
<evidence type="ECO:0000256" key="1">
    <source>
        <dbReference type="ARBA" id="ARBA00022729"/>
    </source>
</evidence>
<dbReference type="InterPro" id="IPR014710">
    <property type="entry name" value="RmlC-like_jellyroll"/>
</dbReference>
<dbReference type="InterPro" id="IPR002730">
    <property type="entry name" value="Rpp29/RNP1"/>
</dbReference>
<dbReference type="RefSeq" id="XP_009036948.1">
    <property type="nucleotide sequence ID" value="XM_009038700.1"/>
</dbReference>
<feature type="transmembrane region" description="Helical" evidence="3">
    <location>
        <begin position="64"/>
        <end position="80"/>
    </location>
</feature>
<evidence type="ECO:0000313" key="4">
    <source>
        <dbReference type="EMBL" id="EGB08215.1"/>
    </source>
</evidence>
<evidence type="ECO:0000313" key="5">
    <source>
        <dbReference type="Proteomes" id="UP000002729"/>
    </source>
</evidence>
<dbReference type="Proteomes" id="UP000002729">
    <property type="component" value="Unassembled WGS sequence"/>
</dbReference>
<feature type="compositionally biased region" description="Polar residues" evidence="2">
    <location>
        <begin position="721"/>
        <end position="730"/>
    </location>
</feature>
<keyword evidence="3" id="KW-1133">Transmembrane helix</keyword>
<protein>
    <submittedName>
        <fullName evidence="4">Uncharacterized protein</fullName>
    </submittedName>
</protein>
<dbReference type="Gene3D" id="2.30.30.210">
    <property type="entry name" value="Ribonuclease P/MRP, subunit p29"/>
    <property type="match status" value="1"/>
</dbReference>
<name>F0Y9D7_AURAN</name>
<dbReference type="InterPro" id="IPR036980">
    <property type="entry name" value="RNase_P/MRP_Rpp29_sf"/>
</dbReference>
<dbReference type="Pfam" id="PF01868">
    <property type="entry name" value="RNase_P-MRP_p29"/>
    <property type="match status" value="1"/>
</dbReference>
<dbReference type="SUPFAM" id="SSF51206">
    <property type="entry name" value="cAMP-binding domain-like"/>
    <property type="match status" value="2"/>
</dbReference>
<feature type="region of interest" description="Disordered" evidence="2">
    <location>
        <begin position="1521"/>
        <end position="1542"/>
    </location>
</feature>
<feature type="compositionally biased region" description="Basic and acidic residues" evidence="2">
    <location>
        <begin position="913"/>
        <end position="926"/>
    </location>
</feature>
<dbReference type="eggNOG" id="ENOG502RX97">
    <property type="taxonomic scope" value="Eukaryota"/>
</dbReference>
<dbReference type="Gene3D" id="2.60.120.10">
    <property type="entry name" value="Jelly Rolls"/>
    <property type="match status" value="1"/>
</dbReference>
<dbReference type="InterPro" id="IPR018490">
    <property type="entry name" value="cNMP-bd_dom_sf"/>
</dbReference>
<keyword evidence="5" id="KW-1185">Reference proteome</keyword>
<dbReference type="GO" id="GO:0001682">
    <property type="term" value="P:tRNA 5'-leader removal"/>
    <property type="evidence" value="ECO:0007669"/>
    <property type="project" value="InterPro"/>
</dbReference>
<dbReference type="KEGG" id="aaf:AURANDRAFT_64215"/>
<dbReference type="InterPro" id="IPR000595">
    <property type="entry name" value="cNMP-bd_dom"/>
</dbReference>
<dbReference type="SUPFAM" id="SSF69318">
    <property type="entry name" value="Integrin alpha N-terminal domain"/>
    <property type="match status" value="1"/>
</dbReference>
<evidence type="ECO:0000256" key="2">
    <source>
        <dbReference type="SAM" id="MobiDB-lite"/>
    </source>
</evidence>
<evidence type="ECO:0000256" key="3">
    <source>
        <dbReference type="SAM" id="Phobius"/>
    </source>
</evidence>
<feature type="compositionally biased region" description="Basic residues" evidence="2">
    <location>
        <begin position="903"/>
        <end position="912"/>
    </location>
</feature>
<dbReference type="Pfam" id="PF13517">
    <property type="entry name" value="FG-GAP_3"/>
    <property type="match status" value="2"/>
</dbReference>
<organism evidence="5">
    <name type="scientific">Aureococcus anophagefferens</name>
    <name type="common">Harmful bloom alga</name>
    <dbReference type="NCBI Taxonomy" id="44056"/>
    <lineage>
        <taxon>Eukaryota</taxon>
        <taxon>Sar</taxon>
        <taxon>Stramenopiles</taxon>
        <taxon>Ochrophyta</taxon>
        <taxon>Pelagophyceae</taxon>
        <taxon>Pelagomonadales</taxon>
        <taxon>Pelagomonadaceae</taxon>
        <taxon>Aureococcus</taxon>
    </lineage>
</organism>
<dbReference type="CDD" id="cd00038">
    <property type="entry name" value="CAP_ED"/>
    <property type="match status" value="1"/>
</dbReference>
<dbReference type="Gene3D" id="1.10.287.630">
    <property type="entry name" value="Helix hairpin bin"/>
    <property type="match status" value="1"/>
</dbReference>
<dbReference type="PANTHER" id="PTHR44103">
    <property type="entry name" value="PROPROTEIN CONVERTASE P"/>
    <property type="match status" value="1"/>
</dbReference>
<dbReference type="GeneID" id="20224714"/>
<feature type="compositionally biased region" description="Low complexity" evidence="2">
    <location>
        <begin position="747"/>
        <end position="778"/>
    </location>
</feature>
<dbReference type="EMBL" id="GL833128">
    <property type="protein sequence ID" value="EGB08215.1"/>
    <property type="molecule type" value="Genomic_DNA"/>
</dbReference>
<accession>F0Y9D7</accession>
<feature type="region of interest" description="Disordered" evidence="2">
    <location>
        <begin position="899"/>
        <end position="926"/>
    </location>
</feature>
<keyword evidence="3" id="KW-0812">Transmembrane</keyword>
<gene>
    <name evidence="4" type="ORF">AURANDRAFT_64215</name>
</gene>
<proteinExistence type="predicted"/>
<dbReference type="GO" id="GO:0003723">
    <property type="term" value="F:RNA binding"/>
    <property type="evidence" value="ECO:0007669"/>
    <property type="project" value="InterPro"/>
</dbReference>
<feature type="region of interest" description="Disordered" evidence="2">
    <location>
        <begin position="522"/>
        <end position="541"/>
    </location>
</feature>
<dbReference type="SUPFAM" id="SSF101744">
    <property type="entry name" value="Rof/RNase P subunit-like"/>
    <property type="match status" value="1"/>
</dbReference>
<feature type="transmembrane region" description="Helical" evidence="3">
    <location>
        <begin position="7"/>
        <end position="25"/>
    </location>
</feature>
<dbReference type="SMART" id="SM00538">
    <property type="entry name" value="POP4"/>
    <property type="match status" value="1"/>
</dbReference>
<dbReference type="PANTHER" id="PTHR44103:SF1">
    <property type="entry name" value="PROPROTEIN CONVERTASE P"/>
    <property type="match status" value="1"/>
</dbReference>